<dbReference type="EMBL" id="MFQW01000050">
    <property type="protein sequence ID" value="OGH85002.1"/>
    <property type="molecule type" value="Genomic_DNA"/>
</dbReference>
<dbReference type="CDD" id="cd00495">
    <property type="entry name" value="Ribosomal_L25_TL5_CTC"/>
    <property type="match status" value="1"/>
</dbReference>
<dbReference type="HAMAP" id="MF_01334">
    <property type="entry name" value="Ribosomal_bL25_CTC"/>
    <property type="match status" value="1"/>
</dbReference>
<evidence type="ECO:0000259" key="8">
    <source>
        <dbReference type="Pfam" id="PF14693"/>
    </source>
</evidence>
<comment type="similarity">
    <text evidence="5">Belongs to the bacterial ribosomal protein bL25 family. CTC subfamily.</text>
</comment>
<name>A0A1F6NM28_9BACT</name>
<dbReference type="InterPro" id="IPR020930">
    <property type="entry name" value="Ribosomal_uL5_bac-type"/>
</dbReference>
<dbReference type="InterPro" id="IPR037121">
    <property type="entry name" value="Ribosomal_bL25_C"/>
</dbReference>
<dbReference type="Gene3D" id="2.170.120.20">
    <property type="entry name" value="Ribosomal protein L25, beta domain"/>
    <property type="match status" value="1"/>
</dbReference>
<keyword evidence="1 5" id="KW-0699">rRNA-binding</keyword>
<feature type="compositionally biased region" description="Basic and acidic residues" evidence="6">
    <location>
        <begin position="192"/>
        <end position="220"/>
    </location>
</feature>
<dbReference type="Gene3D" id="2.40.240.10">
    <property type="entry name" value="Ribosomal Protein L25, Chain P"/>
    <property type="match status" value="1"/>
</dbReference>
<evidence type="ECO:0000313" key="10">
    <source>
        <dbReference type="Proteomes" id="UP000178349"/>
    </source>
</evidence>
<protein>
    <recommendedName>
        <fullName evidence="5">Large ribosomal subunit protein bL25</fullName>
    </recommendedName>
    <alternativeName>
        <fullName evidence="5">General stress protein CTC</fullName>
    </alternativeName>
</protein>
<dbReference type="AlphaFoldDB" id="A0A1F6NM28"/>
<dbReference type="Pfam" id="PF14693">
    <property type="entry name" value="Ribosomal_TL5_C"/>
    <property type="match status" value="1"/>
</dbReference>
<dbReference type="GO" id="GO:0008097">
    <property type="term" value="F:5S rRNA binding"/>
    <property type="evidence" value="ECO:0007669"/>
    <property type="project" value="InterPro"/>
</dbReference>
<dbReference type="InterPro" id="IPR011035">
    <property type="entry name" value="Ribosomal_bL25/Gln-tRNA_synth"/>
</dbReference>
<dbReference type="InterPro" id="IPR001021">
    <property type="entry name" value="Ribosomal_bL25_long"/>
</dbReference>
<dbReference type="InterPro" id="IPR029751">
    <property type="entry name" value="Ribosomal_L25_dom"/>
</dbReference>
<evidence type="ECO:0000256" key="1">
    <source>
        <dbReference type="ARBA" id="ARBA00022730"/>
    </source>
</evidence>
<dbReference type="InterPro" id="IPR020057">
    <property type="entry name" value="Ribosomal_bL25_b-dom"/>
</dbReference>
<keyword evidence="4 5" id="KW-0687">Ribonucleoprotein</keyword>
<gene>
    <name evidence="5" type="primary">rplY</name>
    <name evidence="5" type="synonym">ctc</name>
    <name evidence="9" type="ORF">A2493_02745</name>
</gene>
<dbReference type="SUPFAM" id="SSF50715">
    <property type="entry name" value="Ribosomal protein L25-like"/>
    <property type="match status" value="1"/>
</dbReference>
<organism evidence="9 10">
    <name type="scientific">Candidatus Magasanikbacteria bacterium RIFOXYC12_FULL_33_11</name>
    <dbReference type="NCBI Taxonomy" id="1798701"/>
    <lineage>
        <taxon>Bacteria</taxon>
        <taxon>Candidatus Magasanikiibacteriota</taxon>
    </lineage>
</organism>
<dbReference type="Pfam" id="PF01386">
    <property type="entry name" value="Ribosomal_L25p"/>
    <property type="match status" value="1"/>
</dbReference>
<accession>A0A1F6NM28</accession>
<evidence type="ECO:0000256" key="3">
    <source>
        <dbReference type="ARBA" id="ARBA00022980"/>
    </source>
</evidence>
<dbReference type="Proteomes" id="UP000178349">
    <property type="component" value="Unassembled WGS sequence"/>
</dbReference>
<dbReference type="PANTHER" id="PTHR33284">
    <property type="entry name" value="RIBOSOMAL PROTEIN L25/GLN-TRNA SYNTHETASE, ANTI-CODON-BINDING DOMAIN-CONTAINING PROTEIN"/>
    <property type="match status" value="1"/>
</dbReference>
<feature type="domain" description="Large ribosomal subunit protein bL25 L25" evidence="7">
    <location>
        <begin position="5"/>
        <end position="88"/>
    </location>
</feature>
<keyword evidence="2 5" id="KW-0694">RNA-binding</keyword>
<dbReference type="GO" id="GO:0006412">
    <property type="term" value="P:translation"/>
    <property type="evidence" value="ECO:0007669"/>
    <property type="project" value="UniProtKB-UniRule"/>
</dbReference>
<evidence type="ECO:0000256" key="2">
    <source>
        <dbReference type="ARBA" id="ARBA00022884"/>
    </source>
</evidence>
<evidence type="ECO:0000313" key="9">
    <source>
        <dbReference type="EMBL" id="OGH85002.1"/>
    </source>
</evidence>
<comment type="function">
    <text evidence="5">This is one of the proteins that binds to the 5S RNA in the ribosome where it forms part of the central protuberance.</text>
</comment>
<evidence type="ECO:0000256" key="6">
    <source>
        <dbReference type="SAM" id="MobiDB-lite"/>
    </source>
</evidence>
<sequence length="220" mass="24288">MSFSIKAQKRTEKLDVVRAQGMVPGVVYGPDREPTSVSVKATELQKMYNEAGESTLIDFSVDGEETVKVLIQDLQFHPVKGNIVHVDFRQIQMGIEMEATVELEFVGVAPAVKEMGGTLSTTKDSLDIKCLPKDLVSSIQIDLFVLKTFDDAIYVKDLQMPAGLTSTEDADMLIAKVQAPLSEEELNAMEEGDSKTVEDIEVEEKGKKEEDEAKEGDKKE</sequence>
<dbReference type="GO" id="GO:0022625">
    <property type="term" value="C:cytosolic large ribosomal subunit"/>
    <property type="evidence" value="ECO:0007669"/>
    <property type="project" value="TreeGrafter"/>
</dbReference>
<dbReference type="PANTHER" id="PTHR33284:SF1">
    <property type="entry name" value="RIBOSOMAL PROTEIN L25_GLN-TRNA SYNTHETASE, ANTI-CODON-BINDING DOMAIN-CONTAINING PROTEIN"/>
    <property type="match status" value="1"/>
</dbReference>
<keyword evidence="3 5" id="KW-0689">Ribosomal protein</keyword>
<evidence type="ECO:0000256" key="5">
    <source>
        <dbReference type="HAMAP-Rule" id="MF_01334"/>
    </source>
</evidence>
<dbReference type="InterPro" id="IPR020056">
    <property type="entry name" value="Rbsml_bL25/Gln-tRNA_synth_N"/>
</dbReference>
<proteinExistence type="inferred from homology"/>
<comment type="caution">
    <text evidence="9">The sequence shown here is derived from an EMBL/GenBank/DDBJ whole genome shotgun (WGS) entry which is preliminary data.</text>
</comment>
<evidence type="ECO:0000259" key="7">
    <source>
        <dbReference type="Pfam" id="PF01386"/>
    </source>
</evidence>
<evidence type="ECO:0000256" key="4">
    <source>
        <dbReference type="ARBA" id="ARBA00023274"/>
    </source>
</evidence>
<feature type="region of interest" description="Disordered" evidence="6">
    <location>
        <begin position="183"/>
        <end position="220"/>
    </location>
</feature>
<dbReference type="GO" id="GO:0003735">
    <property type="term" value="F:structural constituent of ribosome"/>
    <property type="evidence" value="ECO:0007669"/>
    <property type="project" value="InterPro"/>
</dbReference>
<feature type="domain" description="Large ribosomal subunit protein bL25 beta" evidence="8">
    <location>
        <begin position="97"/>
        <end position="180"/>
    </location>
</feature>
<reference evidence="9 10" key="1">
    <citation type="journal article" date="2016" name="Nat. Commun.">
        <title>Thousands of microbial genomes shed light on interconnected biogeochemical processes in an aquifer system.</title>
        <authorList>
            <person name="Anantharaman K."/>
            <person name="Brown C.T."/>
            <person name="Hug L.A."/>
            <person name="Sharon I."/>
            <person name="Castelle C.J."/>
            <person name="Probst A.J."/>
            <person name="Thomas B.C."/>
            <person name="Singh A."/>
            <person name="Wilkins M.J."/>
            <person name="Karaoz U."/>
            <person name="Brodie E.L."/>
            <person name="Williams K.H."/>
            <person name="Hubbard S.S."/>
            <person name="Banfield J.F."/>
        </authorList>
    </citation>
    <scope>NUCLEOTIDE SEQUENCE [LARGE SCALE GENOMIC DNA]</scope>
</reference>
<comment type="subunit">
    <text evidence="5">Part of the 50S ribosomal subunit; part of the 5S rRNA/L5/L18/L25 subcomplex. Contacts the 5S rRNA. Binds to the 5S rRNA independently of L5 and L18.</text>
</comment>
<dbReference type="NCBIfam" id="TIGR00731">
    <property type="entry name" value="bL25_bact_ctc"/>
    <property type="match status" value="1"/>
</dbReference>